<dbReference type="InterPro" id="IPR013108">
    <property type="entry name" value="Amidohydro_3"/>
</dbReference>
<evidence type="ECO:0000313" key="5">
    <source>
        <dbReference type="Proteomes" id="UP000435187"/>
    </source>
</evidence>
<dbReference type="SUPFAM" id="SSF51556">
    <property type="entry name" value="Metallo-dependent hydrolases"/>
    <property type="match status" value="1"/>
</dbReference>
<evidence type="ECO:0000256" key="2">
    <source>
        <dbReference type="ARBA" id="ARBA00022801"/>
    </source>
</evidence>
<keyword evidence="5" id="KW-1185">Reference proteome</keyword>
<dbReference type="PANTHER" id="PTHR32027:SF0">
    <property type="entry name" value="CYTOSINE DEAMINASE"/>
    <property type="match status" value="1"/>
</dbReference>
<sequence length="416" mass="46283">MYDITVKNVKLLEGEKRVHIGINNGKFVSITDQEIAGHTEWDGKGNYLLPPFVETHTHMDTVLTAGSPRYNQSGTLFEAIDIWQSRKDDLTVDDVVERASKAIKLLISYGVLFIRAAVDISDPNLTALNALLEVRKQFKGKVELQIIAFPQSGLVSCVENIVRMRKAIELGADAVSAVPHLEHTREKGIESLVFCFQMAKEYDTFIHVFCDEVDDEHSRYLEVVANLAIDYDYHGKVTVSHANALAYYSDVYANKVIQLVKQAGITVVTCPLVNSAMQGRYDPYPKGRGITRVKQLDEAGVNVCIAHDDIRTPFYPLGVGNILQAAHLGLHLAHMTGRGDFYSVIDMITKNAATCFRASHQYGIEVGKPANFIVLPVDNLEDMLSVQPKPICVVRDGEMIAATEPAQTRYFEKIKT</sequence>
<evidence type="ECO:0000259" key="3">
    <source>
        <dbReference type="Pfam" id="PF07969"/>
    </source>
</evidence>
<protein>
    <submittedName>
        <fullName evidence="4">Amidohydrolase family protein</fullName>
    </submittedName>
</protein>
<dbReference type="GO" id="GO:0016814">
    <property type="term" value="F:hydrolase activity, acting on carbon-nitrogen (but not peptide) bonds, in cyclic amidines"/>
    <property type="evidence" value="ECO:0007669"/>
    <property type="project" value="TreeGrafter"/>
</dbReference>
<dbReference type="InterPro" id="IPR052349">
    <property type="entry name" value="Metallo-hydrolase_Enzymes"/>
</dbReference>
<dbReference type="Gene3D" id="3.20.20.140">
    <property type="entry name" value="Metal-dependent hydrolases"/>
    <property type="match status" value="1"/>
</dbReference>
<dbReference type="GO" id="GO:0046872">
    <property type="term" value="F:metal ion binding"/>
    <property type="evidence" value="ECO:0007669"/>
    <property type="project" value="UniProtKB-KW"/>
</dbReference>
<dbReference type="SUPFAM" id="SSF51338">
    <property type="entry name" value="Composite domain of metallo-dependent hydrolases"/>
    <property type="match status" value="1"/>
</dbReference>
<feature type="domain" description="Amidohydrolase 3" evidence="3">
    <location>
        <begin position="42"/>
        <end position="400"/>
    </location>
</feature>
<gene>
    <name evidence="4" type="ORF">GH885_00345</name>
</gene>
<dbReference type="InterPro" id="IPR032466">
    <property type="entry name" value="Metal_Hydrolase"/>
</dbReference>
<evidence type="ECO:0000313" key="4">
    <source>
        <dbReference type="EMBL" id="MRI64794.1"/>
    </source>
</evidence>
<accession>A0A6N7QTD3</accession>
<dbReference type="Gene3D" id="2.30.40.10">
    <property type="entry name" value="Urease, subunit C, domain 1"/>
    <property type="match status" value="1"/>
</dbReference>
<comment type="caution">
    <text evidence="4">The sequence shown here is derived from an EMBL/GenBank/DDBJ whole genome shotgun (WGS) entry which is preliminary data.</text>
</comment>
<dbReference type="CDD" id="cd01293">
    <property type="entry name" value="Bact_CD"/>
    <property type="match status" value="1"/>
</dbReference>
<keyword evidence="2 4" id="KW-0378">Hydrolase</keyword>
<evidence type="ECO:0000256" key="1">
    <source>
        <dbReference type="ARBA" id="ARBA00022723"/>
    </source>
</evidence>
<dbReference type="InterPro" id="IPR011059">
    <property type="entry name" value="Metal-dep_hydrolase_composite"/>
</dbReference>
<dbReference type="Proteomes" id="UP000435187">
    <property type="component" value="Unassembled WGS sequence"/>
</dbReference>
<proteinExistence type="predicted"/>
<dbReference type="FunFam" id="3.20.20.140:FF:000019">
    <property type="entry name" value="Cytosine deaminase"/>
    <property type="match status" value="1"/>
</dbReference>
<dbReference type="Pfam" id="PF07969">
    <property type="entry name" value="Amidohydro_3"/>
    <property type="match status" value="1"/>
</dbReference>
<dbReference type="RefSeq" id="WP_153833690.1">
    <property type="nucleotide sequence ID" value="NZ_JBHUMW010000007.1"/>
</dbReference>
<reference evidence="4 5" key="1">
    <citation type="submission" date="2019-10" db="EMBL/GenBank/DDBJ databases">
        <title>Gracilibacillus salitolerans sp. nov., a moderate halophile isolated from a saline soil in northwest China.</title>
        <authorList>
            <person name="Gan L."/>
        </authorList>
    </citation>
    <scope>NUCLEOTIDE SEQUENCE [LARGE SCALE GENOMIC DNA]</scope>
    <source>
        <strain evidence="4 5">TP2-8</strain>
    </source>
</reference>
<dbReference type="GO" id="GO:0019239">
    <property type="term" value="F:deaminase activity"/>
    <property type="evidence" value="ECO:0007669"/>
    <property type="project" value="UniProtKB-ARBA"/>
</dbReference>
<organism evidence="4 5">
    <name type="scientific">Gracilibacillus thailandensis</name>
    <dbReference type="NCBI Taxonomy" id="563735"/>
    <lineage>
        <taxon>Bacteria</taxon>
        <taxon>Bacillati</taxon>
        <taxon>Bacillota</taxon>
        <taxon>Bacilli</taxon>
        <taxon>Bacillales</taxon>
        <taxon>Bacillaceae</taxon>
        <taxon>Gracilibacillus</taxon>
    </lineage>
</organism>
<name>A0A6N7QTD3_9BACI</name>
<keyword evidence="1" id="KW-0479">Metal-binding</keyword>
<dbReference type="AlphaFoldDB" id="A0A6N7QTD3"/>
<dbReference type="PANTHER" id="PTHR32027">
    <property type="entry name" value="CYTOSINE DEAMINASE"/>
    <property type="match status" value="1"/>
</dbReference>
<dbReference type="EMBL" id="WJEE01000001">
    <property type="protein sequence ID" value="MRI64794.1"/>
    <property type="molecule type" value="Genomic_DNA"/>
</dbReference>